<proteinExistence type="inferred from homology"/>
<dbReference type="InterPro" id="IPR037185">
    <property type="entry name" value="EmrE-like"/>
</dbReference>
<dbReference type="RefSeq" id="WP_179236932.1">
    <property type="nucleotide sequence ID" value="NZ_JACBNQ010000002.1"/>
</dbReference>
<accession>A0A974BHH1</accession>
<dbReference type="Gene3D" id="1.10.3730.20">
    <property type="match status" value="1"/>
</dbReference>
<sequence>MKKKDILLAALLVIMWGINFTVIKLGLKGVPSMLLIALRYLFTAFPAVFFVKKPKTELKYIVLFGLFVGVGQFACLFYAMEIGMPASIASIVLQIQAFISPVMAVFYLNEKIKTKQIIGFVIAAAGLLIIGAANARDGINAIPVLAIILNLLAPVFWSASNIVARIASDKEEAKGEKLDMFSLVVWSSLIPIIPLTALAFIFDTPQTILNVLTNFSGISIFSVLYLAVGATLFGYGVWGKLIGEYPMGKVAPIPLLVPVIALISARIVLDEQLSGMQWIGVVIILIGLITSNLDFGMFKKHLGRKALENEKL</sequence>
<feature type="transmembrane region" description="Helical" evidence="6">
    <location>
        <begin position="141"/>
        <end position="159"/>
    </location>
</feature>
<name>A0A974BHH1_SEDHY</name>
<keyword evidence="3 6" id="KW-0812">Transmembrane</keyword>
<gene>
    <name evidence="8" type="ORF">HZF24_03750</name>
</gene>
<feature type="transmembrane region" description="Helical" evidence="6">
    <location>
        <begin position="214"/>
        <end position="238"/>
    </location>
</feature>
<dbReference type="Proteomes" id="UP000611629">
    <property type="component" value="Unassembled WGS sequence"/>
</dbReference>
<keyword evidence="9" id="KW-1185">Reference proteome</keyword>
<feature type="transmembrane region" description="Helical" evidence="6">
    <location>
        <begin position="180"/>
        <end position="202"/>
    </location>
</feature>
<evidence type="ECO:0000259" key="7">
    <source>
        <dbReference type="Pfam" id="PF00892"/>
    </source>
</evidence>
<feature type="transmembrane region" description="Helical" evidence="6">
    <location>
        <begin position="86"/>
        <end position="108"/>
    </location>
</feature>
<dbReference type="AlphaFoldDB" id="A0A974BHH1"/>
<evidence type="ECO:0000256" key="1">
    <source>
        <dbReference type="ARBA" id="ARBA00004141"/>
    </source>
</evidence>
<keyword evidence="5 6" id="KW-0472">Membrane</keyword>
<evidence type="ECO:0000256" key="2">
    <source>
        <dbReference type="ARBA" id="ARBA00007362"/>
    </source>
</evidence>
<dbReference type="SUPFAM" id="SSF103481">
    <property type="entry name" value="Multidrug resistance efflux transporter EmrE"/>
    <property type="match status" value="2"/>
</dbReference>
<feature type="domain" description="EamA" evidence="7">
    <location>
        <begin position="145"/>
        <end position="291"/>
    </location>
</feature>
<reference evidence="8" key="1">
    <citation type="submission" date="2020-07" db="EMBL/GenBank/DDBJ databases">
        <title>Genomic analysis of a strain of Sedimentibacter Hydroxybenzoicus DSM7310.</title>
        <authorList>
            <person name="Ma S."/>
        </authorList>
    </citation>
    <scope>NUCLEOTIDE SEQUENCE</scope>
    <source>
        <strain evidence="8">DSM 7310</strain>
    </source>
</reference>
<feature type="transmembrane region" description="Helical" evidence="6">
    <location>
        <begin position="7"/>
        <end position="27"/>
    </location>
</feature>
<organism evidence="8 9">
    <name type="scientific">Sedimentibacter hydroxybenzoicus DSM 7310</name>
    <dbReference type="NCBI Taxonomy" id="1123245"/>
    <lineage>
        <taxon>Bacteria</taxon>
        <taxon>Bacillati</taxon>
        <taxon>Bacillota</taxon>
        <taxon>Tissierellia</taxon>
        <taxon>Sedimentibacter</taxon>
    </lineage>
</organism>
<feature type="transmembrane region" description="Helical" evidence="6">
    <location>
        <begin position="117"/>
        <end position="135"/>
    </location>
</feature>
<dbReference type="GO" id="GO:0016020">
    <property type="term" value="C:membrane"/>
    <property type="evidence" value="ECO:0007669"/>
    <property type="project" value="UniProtKB-SubCell"/>
</dbReference>
<dbReference type="Pfam" id="PF00892">
    <property type="entry name" value="EamA"/>
    <property type="match status" value="2"/>
</dbReference>
<protein>
    <submittedName>
        <fullName evidence="8">EamA family transporter</fullName>
    </submittedName>
</protein>
<feature type="transmembrane region" description="Helical" evidence="6">
    <location>
        <begin position="275"/>
        <end position="295"/>
    </location>
</feature>
<comment type="subcellular location">
    <subcellularLocation>
        <location evidence="1">Membrane</location>
        <topology evidence="1">Multi-pass membrane protein</topology>
    </subcellularLocation>
</comment>
<dbReference type="EMBL" id="JACBNQ010000002">
    <property type="protein sequence ID" value="NYB73248.1"/>
    <property type="molecule type" value="Genomic_DNA"/>
</dbReference>
<evidence type="ECO:0000256" key="6">
    <source>
        <dbReference type="SAM" id="Phobius"/>
    </source>
</evidence>
<evidence type="ECO:0000256" key="3">
    <source>
        <dbReference type="ARBA" id="ARBA00022692"/>
    </source>
</evidence>
<feature type="domain" description="EamA" evidence="7">
    <location>
        <begin position="6"/>
        <end position="130"/>
    </location>
</feature>
<dbReference type="InterPro" id="IPR000620">
    <property type="entry name" value="EamA_dom"/>
</dbReference>
<evidence type="ECO:0000256" key="4">
    <source>
        <dbReference type="ARBA" id="ARBA00022989"/>
    </source>
</evidence>
<dbReference type="PANTHER" id="PTHR32322">
    <property type="entry name" value="INNER MEMBRANE TRANSPORTER"/>
    <property type="match status" value="1"/>
</dbReference>
<evidence type="ECO:0000313" key="9">
    <source>
        <dbReference type="Proteomes" id="UP000611629"/>
    </source>
</evidence>
<dbReference type="InterPro" id="IPR050638">
    <property type="entry name" value="AA-Vitamin_Transporters"/>
</dbReference>
<comment type="similarity">
    <text evidence="2">Belongs to the EamA transporter family.</text>
</comment>
<comment type="caution">
    <text evidence="8">The sequence shown here is derived from an EMBL/GenBank/DDBJ whole genome shotgun (WGS) entry which is preliminary data.</text>
</comment>
<evidence type="ECO:0000313" key="8">
    <source>
        <dbReference type="EMBL" id="NYB73248.1"/>
    </source>
</evidence>
<feature type="transmembrane region" description="Helical" evidence="6">
    <location>
        <begin position="58"/>
        <end position="80"/>
    </location>
</feature>
<feature type="transmembrane region" description="Helical" evidence="6">
    <location>
        <begin position="33"/>
        <end position="51"/>
    </location>
</feature>
<evidence type="ECO:0000256" key="5">
    <source>
        <dbReference type="ARBA" id="ARBA00023136"/>
    </source>
</evidence>
<dbReference type="PANTHER" id="PTHR32322:SF9">
    <property type="entry name" value="AMINO-ACID METABOLITE EFFLUX PUMP-RELATED"/>
    <property type="match status" value="1"/>
</dbReference>
<keyword evidence="4 6" id="KW-1133">Transmembrane helix</keyword>
<feature type="transmembrane region" description="Helical" evidence="6">
    <location>
        <begin position="250"/>
        <end position="269"/>
    </location>
</feature>